<dbReference type="Gene3D" id="1.25.40.20">
    <property type="entry name" value="Ankyrin repeat-containing domain"/>
    <property type="match status" value="1"/>
</dbReference>
<reference evidence="3" key="1">
    <citation type="submission" date="2017-03" db="EMBL/GenBank/DDBJ databases">
        <title>Phytopthora megakarya and P. palmivora, two closely related causual agents of cacao black pod achieved similar genome size and gene model numbers by different mechanisms.</title>
        <authorList>
            <person name="Ali S."/>
            <person name="Shao J."/>
            <person name="Larry D.J."/>
            <person name="Kronmiller B."/>
            <person name="Shen D."/>
            <person name="Strem M.D."/>
            <person name="Melnick R.L."/>
            <person name="Guiltinan M.J."/>
            <person name="Tyler B.M."/>
            <person name="Meinhardt L.W."/>
            <person name="Bailey B.A."/>
        </authorList>
    </citation>
    <scope>NUCLEOTIDE SEQUENCE [LARGE SCALE GENOMIC DNA]</scope>
    <source>
        <strain evidence="3">zdho120</strain>
    </source>
</reference>
<protein>
    <submittedName>
        <fullName evidence="2">Uncharacterized protein</fullName>
    </submittedName>
</protein>
<dbReference type="SMART" id="SM00248">
    <property type="entry name" value="ANK"/>
    <property type="match status" value="1"/>
</dbReference>
<organism evidence="2 3">
    <name type="scientific">Phytophthora megakarya</name>
    <dbReference type="NCBI Taxonomy" id="4795"/>
    <lineage>
        <taxon>Eukaryota</taxon>
        <taxon>Sar</taxon>
        <taxon>Stramenopiles</taxon>
        <taxon>Oomycota</taxon>
        <taxon>Peronosporomycetes</taxon>
        <taxon>Peronosporales</taxon>
        <taxon>Peronosporaceae</taxon>
        <taxon>Phytophthora</taxon>
    </lineage>
</organism>
<dbReference type="PROSITE" id="PS50088">
    <property type="entry name" value="ANK_REPEAT"/>
    <property type="match status" value="1"/>
</dbReference>
<dbReference type="SUPFAM" id="SSF48403">
    <property type="entry name" value="Ankyrin repeat"/>
    <property type="match status" value="1"/>
</dbReference>
<evidence type="ECO:0000256" key="1">
    <source>
        <dbReference type="PROSITE-ProRule" id="PRU00023"/>
    </source>
</evidence>
<sequence>MIEHGAWHEAPDEEGFTPLLMCASLGQSEAVDMLLNHGANTEVRTSAGNLNAPQLAVEGNYSATLKVLVETVDVCFTGPK</sequence>
<keyword evidence="1" id="KW-0040">ANK repeat</keyword>
<accession>A0A225WBU0</accession>
<dbReference type="OrthoDB" id="187617at2759"/>
<dbReference type="PROSITE" id="PS50297">
    <property type="entry name" value="ANK_REP_REGION"/>
    <property type="match status" value="1"/>
</dbReference>
<dbReference type="Proteomes" id="UP000198211">
    <property type="component" value="Unassembled WGS sequence"/>
</dbReference>
<keyword evidence="3" id="KW-1185">Reference proteome</keyword>
<proteinExistence type="predicted"/>
<evidence type="ECO:0000313" key="2">
    <source>
        <dbReference type="EMBL" id="OWZ15206.1"/>
    </source>
</evidence>
<gene>
    <name evidence="2" type="ORF">PHMEG_00011196</name>
</gene>
<dbReference type="EMBL" id="NBNE01001173">
    <property type="protein sequence ID" value="OWZ15206.1"/>
    <property type="molecule type" value="Genomic_DNA"/>
</dbReference>
<comment type="caution">
    <text evidence="2">The sequence shown here is derived from an EMBL/GenBank/DDBJ whole genome shotgun (WGS) entry which is preliminary data.</text>
</comment>
<dbReference type="Pfam" id="PF12796">
    <property type="entry name" value="Ank_2"/>
    <property type="match status" value="1"/>
</dbReference>
<name>A0A225WBU0_9STRA</name>
<evidence type="ECO:0000313" key="3">
    <source>
        <dbReference type="Proteomes" id="UP000198211"/>
    </source>
</evidence>
<dbReference type="InterPro" id="IPR002110">
    <property type="entry name" value="Ankyrin_rpt"/>
</dbReference>
<feature type="repeat" description="ANK" evidence="1">
    <location>
        <begin position="14"/>
        <end position="46"/>
    </location>
</feature>
<dbReference type="InterPro" id="IPR036770">
    <property type="entry name" value="Ankyrin_rpt-contain_sf"/>
</dbReference>
<dbReference type="STRING" id="4795.A0A225WBU0"/>
<dbReference type="AlphaFoldDB" id="A0A225WBU0"/>